<evidence type="ECO:0000256" key="5">
    <source>
        <dbReference type="ARBA" id="ARBA00023136"/>
    </source>
</evidence>
<feature type="transmembrane region" description="Helical" evidence="6">
    <location>
        <begin position="342"/>
        <end position="364"/>
    </location>
</feature>
<feature type="transmembrane region" description="Helical" evidence="6">
    <location>
        <begin position="151"/>
        <end position="171"/>
    </location>
</feature>
<name>A0A7Y9L920_9ACTN</name>
<dbReference type="InterPro" id="IPR002293">
    <property type="entry name" value="AA/rel_permease1"/>
</dbReference>
<dbReference type="GO" id="GO:0005886">
    <property type="term" value="C:plasma membrane"/>
    <property type="evidence" value="ECO:0007669"/>
    <property type="project" value="UniProtKB-SubCell"/>
</dbReference>
<dbReference type="Proteomes" id="UP000569914">
    <property type="component" value="Unassembled WGS sequence"/>
</dbReference>
<feature type="transmembrane region" description="Helical" evidence="6">
    <location>
        <begin position="436"/>
        <end position="455"/>
    </location>
</feature>
<gene>
    <name evidence="7" type="ORF">BKA15_000436</name>
</gene>
<organism evidence="7 8">
    <name type="scientific">Microlunatus parietis</name>
    <dbReference type="NCBI Taxonomy" id="682979"/>
    <lineage>
        <taxon>Bacteria</taxon>
        <taxon>Bacillati</taxon>
        <taxon>Actinomycetota</taxon>
        <taxon>Actinomycetes</taxon>
        <taxon>Propionibacteriales</taxon>
        <taxon>Propionibacteriaceae</taxon>
        <taxon>Microlunatus</taxon>
    </lineage>
</organism>
<keyword evidence="5 6" id="KW-0472">Membrane</keyword>
<proteinExistence type="predicted"/>
<keyword evidence="2" id="KW-1003">Cell membrane</keyword>
<evidence type="ECO:0000256" key="4">
    <source>
        <dbReference type="ARBA" id="ARBA00022989"/>
    </source>
</evidence>
<dbReference type="AlphaFoldDB" id="A0A7Y9L920"/>
<keyword evidence="3 6" id="KW-0812">Transmembrane</keyword>
<dbReference type="PANTHER" id="PTHR42770:SF16">
    <property type="entry name" value="AMINO ACID PERMEASE"/>
    <property type="match status" value="1"/>
</dbReference>
<dbReference type="PANTHER" id="PTHR42770">
    <property type="entry name" value="AMINO ACID TRANSPORTER-RELATED"/>
    <property type="match status" value="1"/>
</dbReference>
<feature type="transmembrane region" description="Helical" evidence="6">
    <location>
        <begin position="112"/>
        <end position="145"/>
    </location>
</feature>
<keyword evidence="4 6" id="KW-1133">Transmembrane helix</keyword>
<feature type="transmembrane region" description="Helical" evidence="6">
    <location>
        <begin position="66"/>
        <end position="91"/>
    </location>
</feature>
<evidence type="ECO:0000256" key="6">
    <source>
        <dbReference type="SAM" id="Phobius"/>
    </source>
</evidence>
<evidence type="ECO:0000313" key="8">
    <source>
        <dbReference type="Proteomes" id="UP000569914"/>
    </source>
</evidence>
<evidence type="ECO:0000256" key="3">
    <source>
        <dbReference type="ARBA" id="ARBA00022692"/>
    </source>
</evidence>
<feature type="transmembrane region" description="Helical" evidence="6">
    <location>
        <begin position="250"/>
        <end position="271"/>
    </location>
</feature>
<evidence type="ECO:0000256" key="2">
    <source>
        <dbReference type="ARBA" id="ARBA00022475"/>
    </source>
</evidence>
<dbReference type="InterPro" id="IPR050367">
    <property type="entry name" value="APC_superfamily"/>
</dbReference>
<dbReference type="RefSeq" id="WP_179747879.1">
    <property type="nucleotide sequence ID" value="NZ_JACCBU010000001.1"/>
</dbReference>
<dbReference type="GO" id="GO:0022857">
    <property type="term" value="F:transmembrane transporter activity"/>
    <property type="evidence" value="ECO:0007669"/>
    <property type="project" value="InterPro"/>
</dbReference>
<dbReference type="Gene3D" id="1.20.1740.10">
    <property type="entry name" value="Amino acid/polyamine transporter I"/>
    <property type="match status" value="1"/>
</dbReference>
<dbReference type="Pfam" id="PF13520">
    <property type="entry name" value="AA_permease_2"/>
    <property type="match status" value="1"/>
</dbReference>
<evidence type="ECO:0000313" key="7">
    <source>
        <dbReference type="EMBL" id="NYE69107.1"/>
    </source>
</evidence>
<sequence length="509" mass="52366">MSALRAAIERSFHAAEHDQPVLSPHRPLGRRQLTGWSVLAQAVSTTAPAASMVIFAALIARAGAPVSALVIAVVVIIGLCLIGACLAQVAARMAAAGGLYSYTARGLGRRAAGAVAAGLLIKYLGSAASCLVQLSLALSAVAAVIGTPPWGTVPLLLAGLAAVAGVGWLVWRGVRVATYGLIIIEAAALVFMIILLVAPPMVRLPEVLPPLEAEQTHRVIMFTAFALAGFESAAFLGPETRRGTTVVARTLRWTPALCGLVVLAAGVATLTGRGDVLVSAYLFGTGQGVPAAIVIALHLGLASSWLGSALGSVNAVSRLVYTLGLERVWPSLLGRVQDRFKTPGWAILFGCSAIAAGVVVLQLAGRGSPPYDWLAISLRFGLLAAYLLAVAAVVRLLGRLGELTRRVVVLAALAALELVVIMAVLVSGSVQRGEGMMVIAVGGVLVLGAAWAGLVRRLRPGRRLRIGTFDRHESIDALPGGAAVHRTESGELALAGRGLLGPDPGRPSA</sequence>
<keyword evidence="8" id="KW-1185">Reference proteome</keyword>
<evidence type="ECO:0000256" key="1">
    <source>
        <dbReference type="ARBA" id="ARBA00004651"/>
    </source>
</evidence>
<dbReference type="EMBL" id="JACCBU010000001">
    <property type="protein sequence ID" value="NYE69107.1"/>
    <property type="molecule type" value="Genomic_DNA"/>
</dbReference>
<dbReference type="PIRSF" id="PIRSF006060">
    <property type="entry name" value="AA_transporter"/>
    <property type="match status" value="1"/>
</dbReference>
<feature type="transmembrane region" description="Helical" evidence="6">
    <location>
        <begin position="219"/>
        <end position="238"/>
    </location>
</feature>
<feature type="transmembrane region" description="Helical" evidence="6">
    <location>
        <begin position="409"/>
        <end position="430"/>
    </location>
</feature>
<comment type="subcellular location">
    <subcellularLocation>
        <location evidence="1">Cell membrane</location>
        <topology evidence="1">Multi-pass membrane protein</topology>
    </subcellularLocation>
</comment>
<feature type="transmembrane region" description="Helical" evidence="6">
    <location>
        <begin position="178"/>
        <end position="199"/>
    </location>
</feature>
<accession>A0A7Y9L920</accession>
<feature type="transmembrane region" description="Helical" evidence="6">
    <location>
        <begin position="291"/>
        <end position="321"/>
    </location>
</feature>
<feature type="transmembrane region" description="Helical" evidence="6">
    <location>
        <begin position="36"/>
        <end position="60"/>
    </location>
</feature>
<reference evidence="7 8" key="1">
    <citation type="submission" date="2020-07" db="EMBL/GenBank/DDBJ databases">
        <title>Sequencing the genomes of 1000 actinobacteria strains.</title>
        <authorList>
            <person name="Klenk H.-P."/>
        </authorList>
    </citation>
    <scope>NUCLEOTIDE SEQUENCE [LARGE SCALE GENOMIC DNA]</scope>
    <source>
        <strain evidence="7 8">DSM 22083</strain>
    </source>
</reference>
<comment type="caution">
    <text evidence="7">The sequence shown here is derived from an EMBL/GenBank/DDBJ whole genome shotgun (WGS) entry which is preliminary data.</text>
</comment>
<protein>
    <submittedName>
        <fullName evidence="7">Amino acid transporter</fullName>
    </submittedName>
</protein>
<feature type="transmembrane region" description="Helical" evidence="6">
    <location>
        <begin position="376"/>
        <end position="397"/>
    </location>
</feature>